<dbReference type="InterPro" id="IPR001433">
    <property type="entry name" value="OxRdtase_FAD/NAD-bd"/>
</dbReference>
<dbReference type="InterPro" id="IPR039261">
    <property type="entry name" value="FNR_nucleotide-bd"/>
</dbReference>
<dbReference type="PROSITE" id="PS51085">
    <property type="entry name" value="2FE2S_FER_2"/>
    <property type="match status" value="1"/>
</dbReference>
<dbReference type="Proteomes" id="UP000189369">
    <property type="component" value="Chromosome"/>
</dbReference>
<name>A0A1U9JYX9_9BURK</name>
<evidence type="ECO:0000259" key="4">
    <source>
        <dbReference type="PROSITE" id="PS51384"/>
    </source>
</evidence>
<comment type="cofactor">
    <cofactor evidence="1">
        <name>FAD</name>
        <dbReference type="ChEBI" id="CHEBI:57692"/>
    </cofactor>
</comment>
<dbReference type="KEGG" id="phn:PAEH1_04260"/>
<dbReference type="CDD" id="cd06189">
    <property type="entry name" value="flavin_oxioreductase"/>
    <property type="match status" value="1"/>
</dbReference>
<organism evidence="5 6">
    <name type="scientific">Paenalcaligenes hominis</name>
    <dbReference type="NCBI Taxonomy" id="643674"/>
    <lineage>
        <taxon>Bacteria</taxon>
        <taxon>Pseudomonadati</taxon>
        <taxon>Pseudomonadota</taxon>
        <taxon>Betaproteobacteria</taxon>
        <taxon>Burkholderiales</taxon>
        <taxon>Alcaligenaceae</taxon>
        <taxon>Paenalcaligenes</taxon>
    </lineage>
</organism>
<dbReference type="Gene3D" id="2.40.30.10">
    <property type="entry name" value="Translation factors"/>
    <property type="match status" value="1"/>
</dbReference>
<protein>
    <submittedName>
        <fullName evidence="5">CDP-6-deoxy-delta-3,4-glucoseen reductase</fullName>
    </submittedName>
</protein>
<dbReference type="Pfam" id="PF00111">
    <property type="entry name" value="Fer2"/>
    <property type="match status" value="1"/>
</dbReference>
<proteinExistence type="predicted"/>
<dbReference type="GO" id="GO:0016491">
    <property type="term" value="F:oxidoreductase activity"/>
    <property type="evidence" value="ECO:0007669"/>
    <property type="project" value="InterPro"/>
</dbReference>
<evidence type="ECO:0000256" key="1">
    <source>
        <dbReference type="ARBA" id="ARBA00001974"/>
    </source>
</evidence>
<dbReference type="InterPro" id="IPR012675">
    <property type="entry name" value="Beta-grasp_dom_sf"/>
</dbReference>
<dbReference type="InterPro" id="IPR006058">
    <property type="entry name" value="2Fe2S_fd_BS"/>
</dbReference>
<dbReference type="SUPFAM" id="SSF63380">
    <property type="entry name" value="Riboflavin synthase domain-like"/>
    <property type="match status" value="1"/>
</dbReference>
<dbReference type="CDD" id="cd00207">
    <property type="entry name" value="fer2"/>
    <property type="match status" value="1"/>
</dbReference>
<evidence type="ECO:0000259" key="3">
    <source>
        <dbReference type="PROSITE" id="PS51085"/>
    </source>
</evidence>
<dbReference type="SUPFAM" id="SSF52343">
    <property type="entry name" value="Ferredoxin reductase-like, C-terminal NADP-linked domain"/>
    <property type="match status" value="1"/>
</dbReference>
<feature type="domain" description="FAD-binding FR-type" evidence="4">
    <location>
        <begin position="100"/>
        <end position="204"/>
    </location>
</feature>
<accession>A0A1U9JYX9</accession>
<dbReference type="SUPFAM" id="SSF54292">
    <property type="entry name" value="2Fe-2S ferredoxin-like"/>
    <property type="match status" value="1"/>
</dbReference>
<keyword evidence="2" id="KW-0479">Metal-binding</keyword>
<keyword evidence="2" id="KW-0001">2Fe-2S</keyword>
<dbReference type="PANTHER" id="PTHR47354:SF5">
    <property type="entry name" value="PROTEIN RFBI"/>
    <property type="match status" value="1"/>
</dbReference>
<dbReference type="PROSITE" id="PS51384">
    <property type="entry name" value="FAD_FR"/>
    <property type="match status" value="1"/>
</dbReference>
<dbReference type="Gene3D" id="3.40.50.80">
    <property type="entry name" value="Nucleotide-binding domain of ferredoxin-NADP reductase (FNR) module"/>
    <property type="match status" value="1"/>
</dbReference>
<dbReference type="InterPro" id="IPR017927">
    <property type="entry name" value="FAD-bd_FR_type"/>
</dbReference>
<dbReference type="InterPro" id="IPR017938">
    <property type="entry name" value="Riboflavin_synthase-like_b-brl"/>
</dbReference>
<keyword evidence="2" id="KW-0408">Iron</keyword>
<reference evidence="5 6" key="1">
    <citation type="submission" date="2017-01" db="EMBL/GenBank/DDBJ databases">
        <title>Complete Genome Sequence of Paenalcaligenes hominis, Isolated from a paraplegic Patient with neurogenic bladder.</title>
        <authorList>
            <person name="Mukhopadhyay R."/>
            <person name="Joaquin J."/>
            <person name="Hogue R."/>
            <person name="Kilaru A."/>
            <person name="Jospin G."/>
            <person name="Mars K."/>
            <person name="Eisen J.A."/>
            <person name="Chaturvedi V."/>
        </authorList>
    </citation>
    <scope>NUCLEOTIDE SEQUENCE [LARGE SCALE GENOMIC DNA]</scope>
    <source>
        <strain evidence="5 6">15S00501</strain>
    </source>
</reference>
<dbReference type="PANTHER" id="PTHR47354">
    <property type="entry name" value="NADH OXIDOREDUCTASE HCR"/>
    <property type="match status" value="1"/>
</dbReference>
<evidence type="ECO:0000256" key="2">
    <source>
        <dbReference type="ARBA" id="ARBA00022714"/>
    </source>
</evidence>
<evidence type="ECO:0000313" key="6">
    <source>
        <dbReference type="Proteomes" id="UP000189369"/>
    </source>
</evidence>
<dbReference type="InterPro" id="IPR001041">
    <property type="entry name" value="2Fe-2S_ferredoxin-type"/>
</dbReference>
<evidence type="ECO:0000313" key="5">
    <source>
        <dbReference type="EMBL" id="AQS50978.1"/>
    </source>
</evidence>
<dbReference type="PRINTS" id="PR00410">
    <property type="entry name" value="PHEHYDRXLASE"/>
</dbReference>
<dbReference type="OrthoDB" id="9806195at2"/>
<dbReference type="Pfam" id="PF00970">
    <property type="entry name" value="FAD_binding_6"/>
    <property type="match status" value="1"/>
</dbReference>
<dbReference type="InterPro" id="IPR008333">
    <property type="entry name" value="Cbr1-like_FAD-bd_dom"/>
</dbReference>
<feature type="domain" description="2Fe-2S ferredoxin-type" evidence="3">
    <location>
        <begin position="1"/>
        <end position="93"/>
    </location>
</feature>
<dbReference type="InterPro" id="IPR050415">
    <property type="entry name" value="MRET"/>
</dbReference>
<dbReference type="AlphaFoldDB" id="A0A1U9JYX9"/>
<dbReference type="EMBL" id="CP019697">
    <property type="protein sequence ID" value="AQS50978.1"/>
    <property type="molecule type" value="Genomic_DNA"/>
</dbReference>
<dbReference type="STRING" id="643674.PAEH1_04260"/>
<sequence length="345" mass="38814">MSFKVIVEPAGYSFEVQPGQSVLDAALEADVMLPYSCRGGGCSTCKGKVLEGEFEAGEAPQHILEQDELDQGFTLMCQAHPKTDMRIESPQARLTTDIQIRKMPARVLEMEKLTDDVMRLVVQLPPGQPLMYYAGQYIEFILRDNRRRSYSMANPPQQNNQIELHVRHMPGGAFTDYVFGATEPAMKERAMLRTEAPYGSFFLREESDKPLVFVASGTGFAPIKAIVEHMQNQDIQREVRFYWGGRRPKDIYMMDLAQQWAQTIPNFTFVPVVSDALAEDQWSGRTGFVHHAVMQDLPDLSGWEVYACGAPIMVENAQKDFVEQCGLDAAVFYADAFTSEADLVD</sequence>
<dbReference type="GO" id="GO:0051537">
    <property type="term" value="F:2 iron, 2 sulfur cluster binding"/>
    <property type="evidence" value="ECO:0007669"/>
    <property type="project" value="UniProtKB-KW"/>
</dbReference>
<gene>
    <name evidence="5" type="ORF">PAEH1_04260</name>
</gene>
<dbReference type="Pfam" id="PF00175">
    <property type="entry name" value="NAD_binding_1"/>
    <property type="match status" value="1"/>
</dbReference>
<dbReference type="InterPro" id="IPR036010">
    <property type="entry name" value="2Fe-2S_ferredoxin-like_sf"/>
</dbReference>
<dbReference type="PROSITE" id="PS00197">
    <property type="entry name" value="2FE2S_FER_1"/>
    <property type="match status" value="1"/>
</dbReference>
<dbReference type="Gene3D" id="3.10.20.30">
    <property type="match status" value="1"/>
</dbReference>
<keyword evidence="2" id="KW-0411">Iron-sulfur</keyword>